<feature type="compositionally biased region" description="Basic and acidic residues" evidence="1">
    <location>
        <begin position="36"/>
        <end position="54"/>
    </location>
</feature>
<evidence type="ECO:0000313" key="3">
    <source>
        <dbReference type="Proteomes" id="UP000076167"/>
    </source>
</evidence>
<sequence>MMRFQNLSHHIGHVLILLGTGLCATAILLGASRAAQDCKDDTGSDRLLETRKIEPPPAKTEYRKRK</sequence>
<evidence type="ECO:0000313" key="2">
    <source>
        <dbReference type="EMBL" id="KZD04240.1"/>
    </source>
</evidence>
<comment type="caution">
    <text evidence="2">The sequence shown here is derived from an EMBL/GenBank/DDBJ whole genome shotgun (WGS) entry which is preliminary data.</text>
</comment>
<proteinExistence type="predicted"/>
<feature type="region of interest" description="Disordered" evidence="1">
    <location>
        <begin position="35"/>
        <end position="66"/>
    </location>
</feature>
<reference evidence="2 3" key="1">
    <citation type="submission" date="2015-12" db="EMBL/GenBank/DDBJ databases">
        <title>Genome sequence of Thalassospira xiamenensis MCCC 1A03005.</title>
        <authorList>
            <person name="Lu L."/>
            <person name="Lai Q."/>
            <person name="Shao Z."/>
            <person name="Qian P."/>
        </authorList>
    </citation>
    <scope>NUCLEOTIDE SEQUENCE [LARGE SCALE GENOMIC DNA]</scope>
    <source>
        <strain evidence="2 3">MCCC 1A03005</strain>
    </source>
</reference>
<organism evidence="2 3">
    <name type="scientific">Thalassospira xiamenensis</name>
    <dbReference type="NCBI Taxonomy" id="220697"/>
    <lineage>
        <taxon>Bacteria</taxon>
        <taxon>Pseudomonadati</taxon>
        <taxon>Pseudomonadota</taxon>
        <taxon>Alphaproteobacteria</taxon>
        <taxon>Rhodospirillales</taxon>
        <taxon>Thalassospiraceae</taxon>
        <taxon>Thalassospira</taxon>
    </lineage>
</organism>
<evidence type="ECO:0000256" key="1">
    <source>
        <dbReference type="SAM" id="MobiDB-lite"/>
    </source>
</evidence>
<dbReference type="EMBL" id="LPXL01000018">
    <property type="protein sequence ID" value="KZD04240.1"/>
    <property type="molecule type" value="Genomic_DNA"/>
</dbReference>
<gene>
    <name evidence="2" type="ORF">AUP40_15755</name>
</gene>
<name>A0ABR5Y2V6_9PROT</name>
<protein>
    <submittedName>
        <fullName evidence="2">Uncharacterized protein</fullName>
    </submittedName>
</protein>
<dbReference type="Proteomes" id="UP000076167">
    <property type="component" value="Unassembled WGS sequence"/>
</dbReference>
<keyword evidence="3" id="KW-1185">Reference proteome</keyword>
<dbReference type="RefSeq" id="WP_065702074.1">
    <property type="nucleotide sequence ID" value="NZ_LPXM01000061.1"/>
</dbReference>
<accession>A0ABR5Y2V6</accession>